<feature type="non-terminal residue" evidence="2">
    <location>
        <position position="106"/>
    </location>
</feature>
<evidence type="ECO:0000256" key="1">
    <source>
        <dbReference type="ARBA" id="ARBA00009431"/>
    </source>
</evidence>
<dbReference type="Gene3D" id="3.40.50.1820">
    <property type="entry name" value="alpha/beta hydrolase"/>
    <property type="match status" value="1"/>
</dbReference>
<dbReference type="SUPFAM" id="SSF53474">
    <property type="entry name" value="alpha/beta-Hydrolases"/>
    <property type="match status" value="1"/>
</dbReference>
<protein>
    <recommendedName>
        <fullName evidence="4">Esterase</fullName>
    </recommendedName>
</protein>
<dbReference type="InterPro" id="IPR029058">
    <property type="entry name" value="AB_hydrolase_fold"/>
</dbReference>
<dbReference type="Proteomes" id="UP001432322">
    <property type="component" value="Unassembled WGS sequence"/>
</dbReference>
<comment type="caution">
    <text evidence="2">The sequence shown here is derived from an EMBL/GenBank/DDBJ whole genome shotgun (WGS) entry which is preliminary data.</text>
</comment>
<dbReference type="GO" id="GO:0004185">
    <property type="term" value="F:serine-type carboxypeptidase activity"/>
    <property type="evidence" value="ECO:0007669"/>
    <property type="project" value="InterPro"/>
</dbReference>
<dbReference type="InterPro" id="IPR001563">
    <property type="entry name" value="Peptidase_S10"/>
</dbReference>
<keyword evidence="3" id="KW-1185">Reference proteome</keyword>
<evidence type="ECO:0000313" key="3">
    <source>
        <dbReference type="Proteomes" id="UP001432322"/>
    </source>
</evidence>
<dbReference type="AlphaFoldDB" id="A0AAV5V1V6"/>
<organism evidence="2 3">
    <name type="scientific">Pristionchus fissidentatus</name>
    <dbReference type="NCBI Taxonomy" id="1538716"/>
    <lineage>
        <taxon>Eukaryota</taxon>
        <taxon>Metazoa</taxon>
        <taxon>Ecdysozoa</taxon>
        <taxon>Nematoda</taxon>
        <taxon>Chromadorea</taxon>
        <taxon>Rhabditida</taxon>
        <taxon>Rhabditina</taxon>
        <taxon>Diplogasteromorpha</taxon>
        <taxon>Diplogasteroidea</taxon>
        <taxon>Neodiplogasteridae</taxon>
        <taxon>Pristionchus</taxon>
    </lineage>
</organism>
<evidence type="ECO:0000313" key="2">
    <source>
        <dbReference type="EMBL" id="GMT13546.1"/>
    </source>
</evidence>
<reference evidence="2" key="1">
    <citation type="submission" date="2023-10" db="EMBL/GenBank/DDBJ databases">
        <title>Genome assembly of Pristionchus species.</title>
        <authorList>
            <person name="Yoshida K."/>
            <person name="Sommer R.J."/>
        </authorList>
    </citation>
    <scope>NUCLEOTIDE SEQUENCE</scope>
    <source>
        <strain evidence="2">RS5133</strain>
    </source>
</reference>
<dbReference type="Pfam" id="PF00450">
    <property type="entry name" value="Peptidase_S10"/>
    <property type="match status" value="1"/>
</dbReference>
<comment type="similarity">
    <text evidence="1">Belongs to the peptidase S10 family.</text>
</comment>
<accession>A0AAV5V1V6</accession>
<feature type="non-terminal residue" evidence="2">
    <location>
        <position position="1"/>
    </location>
</feature>
<dbReference type="GO" id="GO:0006508">
    <property type="term" value="P:proteolysis"/>
    <property type="evidence" value="ECO:0007669"/>
    <property type="project" value="InterPro"/>
</dbReference>
<name>A0AAV5V1V6_9BILA</name>
<proteinExistence type="inferred from homology"/>
<gene>
    <name evidence="2" type="ORF">PFISCL1PPCAC_4843</name>
</gene>
<sequence>GEFTKWTELNENVINKYANCPDVLPVYKDIIDIAKGPFRMLIYHGDTDVLLSSMTTLYNTRKIAAQNNLTDVQGETGWSFFGDFAGGRTSYTSDRSNVRLDVLTVR</sequence>
<evidence type="ECO:0008006" key="4">
    <source>
        <dbReference type="Google" id="ProtNLM"/>
    </source>
</evidence>
<dbReference type="EMBL" id="BTSY01000002">
    <property type="protein sequence ID" value="GMT13546.1"/>
    <property type="molecule type" value="Genomic_DNA"/>
</dbReference>